<gene>
    <name evidence="2" type="ORF">BCR33DRAFT_77586</name>
</gene>
<keyword evidence="3" id="KW-1185">Reference proteome</keyword>
<feature type="compositionally biased region" description="Low complexity" evidence="1">
    <location>
        <begin position="26"/>
        <end position="57"/>
    </location>
</feature>
<dbReference type="AlphaFoldDB" id="A0A1Y2CL38"/>
<feature type="region of interest" description="Disordered" evidence="1">
    <location>
        <begin position="1"/>
        <end position="103"/>
    </location>
</feature>
<organism evidence="2 3">
    <name type="scientific">Rhizoclosmatium globosum</name>
    <dbReference type="NCBI Taxonomy" id="329046"/>
    <lineage>
        <taxon>Eukaryota</taxon>
        <taxon>Fungi</taxon>
        <taxon>Fungi incertae sedis</taxon>
        <taxon>Chytridiomycota</taxon>
        <taxon>Chytridiomycota incertae sedis</taxon>
        <taxon>Chytridiomycetes</taxon>
        <taxon>Chytridiales</taxon>
        <taxon>Chytriomycetaceae</taxon>
        <taxon>Rhizoclosmatium</taxon>
    </lineage>
</organism>
<sequence>MTTSSPSPSKKTKQTTLFRFMAKAGQTTSPPSSASSSSSSTVQAPPTKATATKRPATNSEPEPESQNNNDNNDNDDSFAEIDAALAVADHQISNNVDDAAPPQKRFKVETVEDVEPADIINVADVKEEMKPEPISEKVAAESTQKKVHPMFAKKMQPAAAASSSSVKCVPAESASVKNGSCVLAW</sequence>
<reference evidence="2 3" key="1">
    <citation type="submission" date="2016-07" db="EMBL/GenBank/DDBJ databases">
        <title>Pervasive Adenine N6-methylation of Active Genes in Fungi.</title>
        <authorList>
            <consortium name="DOE Joint Genome Institute"/>
            <person name="Mondo S.J."/>
            <person name="Dannebaum R.O."/>
            <person name="Kuo R.C."/>
            <person name="Labutti K."/>
            <person name="Haridas S."/>
            <person name="Kuo A."/>
            <person name="Salamov A."/>
            <person name="Ahrendt S.R."/>
            <person name="Lipzen A."/>
            <person name="Sullivan W."/>
            <person name="Andreopoulos W.B."/>
            <person name="Clum A."/>
            <person name="Lindquist E."/>
            <person name="Daum C."/>
            <person name="Ramamoorthy G.K."/>
            <person name="Gryganskyi A."/>
            <person name="Culley D."/>
            <person name="Magnuson J.K."/>
            <person name="James T.Y."/>
            <person name="O'Malley M.A."/>
            <person name="Stajich J.E."/>
            <person name="Spatafora J.W."/>
            <person name="Visel A."/>
            <person name="Grigoriev I.V."/>
        </authorList>
    </citation>
    <scope>NUCLEOTIDE SEQUENCE [LARGE SCALE GENOMIC DNA]</scope>
    <source>
        <strain evidence="2 3">JEL800</strain>
    </source>
</reference>
<evidence type="ECO:0000313" key="2">
    <source>
        <dbReference type="EMBL" id="ORY47728.1"/>
    </source>
</evidence>
<comment type="caution">
    <text evidence="2">The sequence shown here is derived from an EMBL/GenBank/DDBJ whole genome shotgun (WGS) entry which is preliminary data.</text>
</comment>
<dbReference type="OrthoDB" id="10477243at2759"/>
<dbReference type="EMBL" id="MCGO01000013">
    <property type="protein sequence ID" value="ORY47728.1"/>
    <property type="molecule type" value="Genomic_DNA"/>
</dbReference>
<evidence type="ECO:0000313" key="3">
    <source>
        <dbReference type="Proteomes" id="UP000193642"/>
    </source>
</evidence>
<protein>
    <submittedName>
        <fullName evidence="2">Uncharacterized protein</fullName>
    </submittedName>
</protein>
<dbReference type="Proteomes" id="UP000193642">
    <property type="component" value="Unassembled WGS sequence"/>
</dbReference>
<accession>A0A1Y2CL38</accession>
<name>A0A1Y2CL38_9FUNG</name>
<evidence type="ECO:0000256" key="1">
    <source>
        <dbReference type="SAM" id="MobiDB-lite"/>
    </source>
</evidence>
<proteinExistence type="predicted"/>